<dbReference type="InterPro" id="IPR037238">
    <property type="entry name" value="YbiA-like_sf"/>
</dbReference>
<reference evidence="1 2" key="1">
    <citation type="submission" date="2014-09" db="EMBL/GenBank/DDBJ databases">
        <authorList>
            <person name="Lapin J.S."/>
            <person name="Pope W.H."/>
            <person name="Hua J."/>
            <person name="Ford M.E."/>
            <person name="Conway J.F."/>
            <person name="Hatfull G.F."/>
            <person name="Hendrix R.W."/>
        </authorList>
    </citation>
    <scope>NUCLEOTIDE SEQUENCE [LARGE SCALE GENOMIC DNA]</scope>
</reference>
<keyword evidence="2" id="KW-1185">Reference proteome</keyword>
<proteinExistence type="predicted"/>
<dbReference type="RefSeq" id="YP_009101667.1">
    <property type="nucleotide sequence ID" value="NC_025447.1"/>
</dbReference>
<dbReference type="EMBL" id="KM507819">
    <property type="protein sequence ID" value="AIT13970.1"/>
    <property type="molecule type" value="Genomic_DNA"/>
</dbReference>
<evidence type="ECO:0000313" key="1">
    <source>
        <dbReference type="EMBL" id="AIT13970.1"/>
    </source>
</evidence>
<sequence>MFEFPEESFNFIDPTDDGYRHINIYSKARTKLGRDLSNFSSHSFKLEPYGWFPSVETFYFWFLTGQKHDDLRKVSGAAAKAAANKYMHDRIEMTDDCISIIQDAICAKIIQNPELAERLRKSKLPFYHYYVYGGKVVDVSDEHDWFVKTFEYIRTVLKENYNG</sequence>
<dbReference type="Gene3D" id="1.10.357.40">
    <property type="entry name" value="YbiA-like"/>
    <property type="match status" value="1"/>
</dbReference>
<dbReference type="Proteomes" id="UP000029889">
    <property type="component" value="Segment"/>
</dbReference>
<organism evidence="1 2">
    <name type="scientific">Escherichia phage 121Q</name>
    <dbReference type="NCBI Taxonomy" id="1555202"/>
    <lineage>
        <taxon>Viruses</taxon>
        <taxon>Duplodnaviria</taxon>
        <taxon>Heunggongvirae</taxon>
        <taxon>Uroviricota</taxon>
        <taxon>Caudoviricetes</taxon>
        <taxon>Asteriusvirus</taxon>
        <taxon>Asteriusvirus av121Q</taxon>
    </lineage>
</organism>
<gene>
    <name evidence="1" type="primary">73</name>
    <name evidence="1" type="ORF">PBI_121Q_73</name>
</gene>
<protein>
    <submittedName>
        <fullName evidence="1">Uncharacterized protein</fullName>
    </submittedName>
</protein>
<name>A0A097EX26_9CAUD</name>
<dbReference type="KEGG" id="vg:22111113"/>
<dbReference type="OrthoDB" id="10952at10239"/>
<dbReference type="SUPFAM" id="SSF143990">
    <property type="entry name" value="YbiA-like"/>
    <property type="match status" value="1"/>
</dbReference>
<evidence type="ECO:0000313" key="2">
    <source>
        <dbReference type="Proteomes" id="UP000029889"/>
    </source>
</evidence>
<dbReference type="GeneID" id="22111113"/>
<accession>A0A097EX26</accession>